<evidence type="ECO:0000313" key="7">
    <source>
        <dbReference type="Proteomes" id="UP001142610"/>
    </source>
</evidence>
<dbReference type="Pfam" id="PF08240">
    <property type="entry name" value="ADH_N"/>
    <property type="match status" value="1"/>
</dbReference>
<dbReference type="Proteomes" id="UP001142610">
    <property type="component" value="Unassembled WGS sequence"/>
</dbReference>
<dbReference type="Pfam" id="PF00107">
    <property type="entry name" value="ADH_zinc_N"/>
    <property type="match status" value="1"/>
</dbReference>
<evidence type="ECO:0000259" key="4">
    <source>
        <dbReference type="Pfam" id="PF00107"/>
    </source>
</evidence>
<reference evidence="6" key="1">
    <citation type="submission" date="2022-07" db="EMBL/GenBank/DDBJ databases">
        <title>Parvularcula maris sp. nov., an algicidal bacterium isolated from seawater.</title>
        <authorList>
            <person name="Li F."/>
        </authorList>
    </citation>
    <scope>NUCLEOTIDE SEQUENCE</scope>
    <source>
        <strain evidence="6">BGMRC 0090</strain>
    </source>
</reference>
<protein>
    <submittedName>
        <fullName evidence="6">Alcohol dehydrogenase catalytic domain-containing protein</fullName>
    </submittedName>
</protein>
<accession>A0A9X2LBF8</accession>
<proteinExistence type="predicted"/>
<dbReference type="InterPro" id="IPR013154">
    <property type="entry name" value="ADH-like_N"/>
</dbReference>
<dbReference type="PANTHER" id="PTHR42813:SF7">
    <property type="entry name" value="ALCOHOL DEHYDROGENASE (ZN-DEPENDENT)-RELATED"/>
    <property type="match status" value="1"/>
</dbReference>
<dbReference type="InterPro" id="IPR013149">
    <property type="entry name" value="ADH-like_C"/>
</dbReference>
<evidence type="ECO:0000256" key="3">
    <source>
        <dbReference type="ARBA" id="ARBA00022833"/>
    </source>
</evidence>
<dbReference type="PANTHER" id="PTHR42813">
    <property type="entry name" value="ZINC-TYPE ALCOHOL DEHYDROGENASE-LIKE"/>
    <property type="match status" value="1"/>
</dbReference>
<comment type="caution">
    <text evidence="6">The sequence shown here is derived from an EMBL/GenBank/DDBJ whole genome shotgun (WGS) entry which is preliminary data.</text>
</comment>
<dbReference type="AlphaFoldDB" id="A0A9X2LBF8"/>
<evidence type="ECO:0000256" key="1">
    <source>
        <dbReference type="ARBA" id="ARBA00001947"/>
    </source>
</evidence>
<evidence type="ECO:0000313" key="6">
    <source>
        <dbReference type="EMBL" id="MCQ8186403.1"/>
    </source>
</evidence>
<name>A0A9X2LBF8_9PROT</name>
<evidence type="ECO:0000259" key="5">
    <source>
        <dbReference type="Pfam" id="PF08240"/>
    </source>
</evidence>
<dbReference type="RefSeq" id="WP_256620323.1">
    <property type="nucleotide sequence ID" value="NZ_JANIBC010000018.1"/>
</dbReference>
<feature type="domain" description="Alcohol dehydrogenase-like N-terminal" evidence="5">
    <location>
        <begin position="25"/>
        <end position="142"/>
    </location>
</feature>
<keyword evidence="3" id="KW-0862">Zinc</keyword>
<dbReference type="GO" id="GO:0046872">
    <property type="term" value="F:metal ion binding"/>
    <property type="evidence" value="ECO:0007669"/>
    <property type="project" value="UniProtKB-KW"/>
</dbReference>
<feature type="domain" description="Alcohol dehydrogenase-like C-terminal" evidence="4">
    <location>
        <begin position="187"/>
        <end position="305"/>
    </location>
</feature>
<dbReference type="Gene3D" id="3.90.180.10">
    <property type="entry name" value="Medium-chain alcohol dehydrogenases, catalytic domain"/>
    <property type="match status" value="1"/>
</dbReference>
<dbReference type="SUPFAM" id="SSF50129">
    <property type="entry name" value="GroES-like"/>
    <property type="match status" value="1"/>
</dbReference>
<keyword evidence="2" id="KW-0479">Metal-binding</keyword>
<keyword evidence="7" id="KW-1185">Reference proteome</keyword>
<organism evidence="6 7">
    <name type="scientific">Parvularcula maris</name>
    <dbReference type="NCBI Taxonomy" id="2965077"/>
    <lineage>
        <taxon>Bacteria</taxon>
        <taxon>Pseudomonadati</taxon>
        <taxon>Pseudomonadota</taxon>
        <taxon>Alphaproteobacteria</taxon>
        <taxon>Parvularculales</taxon>
        <taxon>Parvularculaceae</taxon>
        <taxon>Parvularcula</taxon>
    </lineage>
</organism>
<evidence type="ECO:0000256" key="2">
    <source>
        <dbReference type="ARBA" id="ARBA00022723"/>
    </source>
</evidence>
<comment type="cofactor">
    <cofactor evidence="1">
        <name>Zn(2+)</name>
        <dbReference type="ChEBI" id="CHEBI:29105"/>
    </cofactor>
</comment>
<dbReference type="InterPro" id="IPR011032">
    <property type="entry name" value="GroES-like_sf"/>
</dbReference>
<dbReference type="SUPFAM" id="SSF51735">
    <property type="entry name" value="NAD(P)-binding Rossmann-fold domains"/>
    <property type="match status" value="1"/>
</dbReference>
<dbReference type="EMBL" id="JANIBC010000018">
    <property type="protein sequence ID" value="MCQ8186403.1"/>
    <property type="molecule type" value="Genomic_DNA"/>
</dbReference>
<sequence>MQQLNFIKARTLEWHEVDAPTLEDDHGVLVRPLTVATCDMDGVAIMGFVPLKGPTPIGHEGEGVITEVGSAVTKWKVGNRVIIPWKIACGSCKSCGRHHTAQCLSVPPEDAYGWGPTSPKWGGFISDTVLVPWADNMLTRLPDGVDPHLACGVADNISDGYRAVAPFLKERPGGTVLVTGMVPPGSIALYAAGFAVALGSERVVYADSDPGRLEIAEALGAEAMQLTQDTLKAYATDQKTLSGGFDITVDGCGMAAFLPDLIAATARAGVCVSTAGIVYRGNSVPMDVYSMYRKSMSFHTGWVHTHAFIEEPLDLIASGEFDPSPVTTKIVPWADAAEALAEPFTKLIISRPA</sequence>
<gene>
    <name evidence="6" type="ORF">NOG11_13540</name>
</gene>
<dbReference type="InterPro" id="IPR036291">
    <property type="entry name" value="NAD(P)-bd_dom_sf"/>
</dbReference>